<evidence type="ECO:0000259" key="9">
    <source>
        <dbReference type="Pfam" id="PF02470"/>
    </source>
</evidence>
<feature type="transmembrane region" description="Helical" evidence="8">
    <location>
        <begin position="123"/>
        <end position="142"/>
    </location>
</feature>
<dbReference type="RefSeq" id="WP_266123203.1">
    <property type="nucleotide sequence ID" value="NZ_JAJHNU010000003.1"/>
</dbReference>
<dbReference type="InterPro" id="IPR003399">
    <property type="entry name" value="Mce/MlaD"/>
</dbReference>
<keyword evidence="3" id="KW-0997">Cell inner membrane</keyword>
<evidence type="ECO:0000256" key="8">
    <source>
        <dbReference type="SAM" id="Phobius"/>
    </source>
</evidence>
<keyword evidence="2" id="KW-1003">Cell membrane</keyword>
<keyword evidence="11" id="KW-1185">Reference proteome</keyword>
<proteinExistence type="predicted"/>
<dbReference type="Proteomes" id="UP001168613">
    <property type="component" value="Unassembled WGS sequence"/>
</dbReference>
<dbReference type="PANTHER" id="PTHR30462:SF0">
    <property type="entry name" value="INTERMEMBRANE TRANSPORT PROTEIN YEBT"/>
    <property type="match status" value="1"/>
</dbReference>
<comment type="caution">
    <text evidence="10">The sequence shown here is derived from an EMBL/GenBank/DDBJ whole genome shotgun (WGS) entry which is preliminary data.</text>
</comment>
<feature type="coiled-coil region" evidence="7">
    <location>
        <begin position="497"/>
        <end position="531"/>
    </location>
</feature>
<feature type="transmembrane region" description="Helical" evidence="8">
    <location>
        <begin position="26"/>
        <end position="46"/>
    </location>
</feature>
<dbReference type="Pfam" id="PF02470">
    <property type="entry name" value="MlaD"/>
    <property type="match status" value="3"/>
</dbReference>
<gene>
    <name evidence="10" type="ORF">LMS43_10840</name>
</gene>
<comment type="subcellular location">
    <subcellularLocation>
        <location evidence="1">Cell inner membrane</location>
    </subcellularLocation>
</comment>
<organism evidence="10 11">
    <name type="scientific">Alcaligenes endophyticus</name>
    <dbReference type="NCBI Taxonomy" id="1929088"/>
    <lineage>
        <taxon>Bacteria</taxon>
        <taxon>Pseudomonadati</taxon>
        <taxon>Pseudomonadota</taxon>
        <taxon>Betaproteobacteria</taxon>
        <taxon>Burkholderiales</taxon>
        <taxon>Alcaligenaceae</taxon>
        <taxon>Alcaligenes</taxon>
    </lineage>
</organism>
<feature type="domain" description="Mce/MlaD" evidence="9">
    <location>
        <begin position="172"/>
        <end position="232"/>
    </location>
</feature>
<protein>
    <submittedName>
        <fullName evidence="10">MlaD family protein</fullName>
    </submittedName>
</protein>
<dbReference type="PANTHER" id="PTHR30462">
    <property type="entry name" value="INTERMEMBRANE TRANSPORT PROTEIN PQIB-RELATED"/>
    <property type="match status" value="1"/>
</dbReference>
<dbReference type="InterPro" id="IPR051800">
    <property type="entry name" value="PqiA-PqiB_transport"/>
</dbReference>
<evidence type="ECO:0000313" key="10">
    <source>
        <dbReference type="EMBL" id="MDN4121787.1"/>
    </source>
</evidence>
<keyword evidence="5 8" id="KW-1133">Transmembrane helix</keyword>
<reference evidence="10" key="1">
    <citation type="submission" date="2021-11" db="EMBL/GenBank/DDBJ databases">
        <title>Draft genome sequence of Alcaligenes endophyticus type strain CCUG 75668T.</title>
        <authorList>
            <person name="Salva-Serra F."/>
            <person name="Duran R.E."/>
            <person name="Seeger M."/>
            <person name="Moore E.R.B."/>
            <person name="Jaen-Luchoro D."/>
        </authorList>
    </citation>
    <scope>NUCLEOTIDE SEQUENCE</scope>
    <source>
        <strain evidence="10">CCUG 75668</strain>
    </source>
</reference>
<evidence type="ECO:0000256" key="1">
    <source>
        <dbReference type="ARBA" id="ARBA00004533"/>
    </source>
</evidence>
<keyword evidence="6 8" id="KW-0472">Membrane</keyword>
<evidence type="ECO:0000256" key="4">
    <source>
        <dbReference type="ARBA" id="ARBA00022692"/>
    </source>
</evidence>
<evidence type="ECO:0000256" key="7">
    <source>
        <dbReference type="SAM" id="Coils"/>
    </source>
</evidence>
<keyword evidence="7" id="KW-0175">Coiled coil</keyword>
<sequence length="547" mass="59756">MSQPSPSLPGATEAVEPTLVSPKRSGFSWIWLLPIVAAIVGASLVLRNWMLTGPNIEIYFDSAESLVVGQTKLRYRDVEVGHISSISVAPDRKGVVVKARLELEGADYITQEQARFWVVRPRLGLSGVSGLGTLLSGAYIAVDAPQTVSKADKVYEFHGLESPPEIISGRPGSRYVLTTPSLGSLDRGSPVYYQGIQVGQVIGYEFNPEGEGVHVQVFVDAPYDQYITDSTRFWNVSGVNMSVDAGGFTVRTHSLVAALAGGVAFERSTMGANHPVPPNTYFELFRSQTEALAEPDGVAVPLQFHFYQSTRGLQAGAAVEFRGLELGNVTDVQLEYDSDKQSFYALVKARIYPQRLGSVYNHVALAARKGDDPLASLIAPMVKHGLRAQMRPANLLTGKQYVALEFFPKAPEFAFNERMVPLLVPTIAGDFDRLQEQVSNIVNKVSAIPFPEIGAQLEQMLKQMNLVVRKLDQASVPQLNQTLLSVQKAVDQVASLLASDSSLNSNLEQNMRELNRAMRSMRDLADSLQAQPSSLLRGRKADVLLEP</sequence>
<accession>A0ABT8EKS0</accession>
<keyword evidence="4 8" id="KW-0812">Transmembrane</keyword>
<evidence type="ECO:0000256" key="3">
    <source>
        <dbReference type="ARBA" id="ARBA00022519"/>
    </source>
</evidence>
<evidence type="ECO:0000256" key="2">
    <source>
        <dbReference type="ARBA" id="ARBA00022475"/>
    </source>
</evidence>
<feature type="domain" description="Mce/MlaD" evidence="9">
    <location>
        <begin position="303"/>
        <end position="406"/>
    </location>
</feature>
<evidence type="ECO:0000256" key="6">
    <source>
        <dbReference type="ARBA" id="ARBA00023136"/>
    </source>
</evidence>
<feature type="domain" description="Mce/MlaD" evidence="9">
    <location>
        <begin position="53"/>
        <end position="144"/>
    </location>
</feature>
<evidence type="ECO:0000256" key="5">
    <source>
        <dbReference type="ARBA" id="ARBA00022989"/>
    </source>
</evidence>
<dbReference type="EMBL" id="JAJHNU010000003">
    <property type="protein sequence ID" value="MDN4121787.1"/>
    <property type="molecule type" value="Genomic_DNA"/>
</dbReference>
<name>A0ABT8EKS0_9BURK</name>
<evidence type="ECO:0000313" key="11">
    <source>
        <dbReference type="Proteomes" id="UP001168613"/>
    </source>
</evidence>